<sequence>MSSPLDNLRHPLEQQLMDIMRTSMDGQDHYKGSLIFEGGFAMWLEGFVAFGDSLPLSKQGNRDPSLSGSTLFEY</sequence>
<accession>A0AAV4UJF5</accession>
<keyword evidence="2" id="KW-1185">Reference proteome</keyword>
<comment type="caution">
    <text evidence="1">The sequence shown here is derived from an EMBL/GenBank/DDBJ whole genome shotgun (WGS) entry which is preliminary data.</text>
</comment>
<evidence type="ECO:0000313" key="2">
    <source>
        <dbReference type="Proteomes" id="UP001054945"/>
    </source>
</evidence>
<proteinExistence type="predicted"/>
<name>A0AAV4UJF5_CAEEX</name>
<dbReference type="AlphaFoldDB" id="A0AAV4UJF5"/>
<dbReference type="Proteomes" id="UP001054945">
    <property type="component" value="Unassembled WGS sequence"/>
</dbReference>
<gene>
    <name evidence="1" type="ORF">CEXT_437231</name>
</gene>
<protein>
    <submittedName>
        <fullName evidence="1">Uncharacterized protein</fullName>
    </submittedName>
</protein>
<reference evidence="1 2" key="1">
    <citation type="submission" date="2021-06" db="EMBL/GenBank/DDBJ databases">
        <title>Caerostris extrusa draft genome.</title>
        <authorList>
            <person name="Kono N."/>
            <person name="Arakawa K."/>
        </authorList>
    </citation>
    <scope>NUCLEOTIDE SEQUENCE [LARGE SCALE GENOMIC DNA]</scope>
</reference>
<evidence type="ECO:0000313" key="1">
    <source>
        <dbReference type="EMBL" id="GIY57891.1"/>
    </source>
</evidence>
<organism evidence="1 2">
    <name type="scientific">Caerostris extrusa</name>
    <name type="common">Bark spider</name>
    <name type="synonym">Caerostris bankana</name>
    <dbReference type="NCBI Taxonomy" id="172846"/>
    <lineage>
        <taxon>Eukaryota</taxon>
        <taxon>Metazoa</taxon>
        <taxon>Ecdysozoa</taxon>
        <taxon>Arthropoda</taxon>
        <taxon>Chelicerata</taxon>
        <taxon>Arachnida</taxon>
        <taxon>Araneae</taxon>
        <taxon>Araneomorphae</taxon>
        <taxon>Entelegynae</taxon>
        <taxon>Araneoidea</taxon>
        <taxon>Araneidae</taxon>
        <taxon>Caerostris</taxon>
    </lineage>
</organism>
<dbReference type="EMBL" id="BPLR01012984">
    <property type="protein sequence ID" value="GIY57891.1"/>
    <property type="molecule type" value="Genomic_DNA"/>
</dbReference>